<name>A0A5C3Q455_9AGAR</name>
<feature type="region of interest" description="Disordered" evidence="1">
    <location>
        <begin position="25"/>
        <end position="107"/>
    </location>
</feature>
<gene>
    <name evidence="2" type="ORF">BDV98DRAFT_368359</name>
</gene>
<evidence type="ECO:0000256" key="1">
    <source>
        <dbReference type="SAM" id="MobiDB-lite"/>
    </source>
</evidence>
<proteinExistence type="predicted"/>
<keyword evidence="3" id="KW-1185">Reference proteome</keyword>
<dbReference type="Proteomes" id="UP000305067">
    <property type="component" value="Unassembled WGS sequence"/>
</dbReference>
<feature type="compositionally biased region" description="Polar residues" evidence="1">
    <location>
        <begin position="71"/>
        <end position="90"/>
    </location>
</feature>
<protein>
    <submittedName>
        <fullName evidence="2">Uncharacterized protein</fullName>
    </submittedName>
</protein>
<evidence type="ECO:0000313" key="2">
    <source>
        <dbReference type="EMBL" id="TFK95819.1"/>
    </source>
</evidence>
<sequence length="155" mass="17849">MCLPIFMRSKKNRFAVRGFDEDVPYTDANPFQDPVDPFRDPSPYAHGRPTPMSQHTPHAAQYDDRRVLTPSPISSSIFHQPTMSRASSVVEQPVGNHDGRYTSLPRIPSPEHREFVSYLQEWERRDAVNDGSRSSGGQGRTRWWQFGSRRSVQLY</sequence>
<evidence type="ECO:0000313" key="3">
    <source>
        <dbReference type="Proteomes" id="UP000305067"/>
    </source>
</evidence>
<accession>A0A5C3Q455</accession>
<dbReference type="EMBL" id="ML178873">
    <property type="protein sequence ID" value="TFK95819.1"/>
    <property type="molecule type" value="Genomic_DNA"/>
</dbReference>
<reference evidence="2 3" key="1">
    <citation type="journal article" date="2019" name="Nat. Ecol. Evol.">
        <title>Megaphylogeny resolves global patterns of mushroom evolution.</title>
        <authorList>
            <person name="Varga T."/>
            <person name="Krizsan K."/>
            <person name="Foldi C."/>
            <person name="Dima B."/>
            <person name="Sanchez-Garcia M."/>
            <person name="Sanchez-Ramirez S."/>
            <person name="Szollosi G.J."/>
            <person name="Szarkandi J.G."/>
            <person name="Papp V."/>
            <person name="Albert L."/>
            <person name="Andreopoulos W."/>
            <person name="Angelini C."/>
            <person name="Antonin V."/>
            <person name="Barry K.W."/>
            <person name="Bougher N.L."/>
            <person name="Buchanan P."/>
            <person name="Buyck B."/>
            <person name="Bense V."/>
            <person name="Catcheside P."/>
            <person name="Chovatia M."/>
            <person name="Cooper J."/>
            <person name="Damon W."/>
            <person name="Desjardin D."/>
            <person name="Finy P."/>
            <person name="Geml J."/>
            <person name="Haridas S."/>
            <person name="Hughes K."/>
            <person name="Justo A."/>
            <person name="Karasinski D."/>
            <person name="Kautmanova I."/>
            <person name="Kiss B."/>
            <person name="Kocsube S."/>
            <person name="Kotiranta H."/>
            <person name="LaButti K.M."/>
            <person name="Lechner B.E."/>
            <person name="Liimatainen K."/>
            <person name="Lipzen A."/>
            <person name="Lukacs Z."/>
            <person name="Mihaltcheva S."/>
            <person name="Morgado L.N."/>
            <person name="Niskanen T."/>
            <person name="Noordeloos M.E."/>
            <person name="Ohm R.A."/>
            <person name="Ortiz-Santana B."/>
            <person name="Ovrebo C."/>
            <person name="Racz N."/>
            <person name="Riley R."/>
            <person name="Savchenko A."/>
            <person name="Shiryaev A."/>
            <person name="Soop K."/>
            <person name="Spirin V."/>
            <person name="Szebenyi C."/>
            <person name="Tomsovsky M."/>
            <person name="Tulloss R.E."/>
            <person name="Uehling J."/>
            <person name="Grigoriev I.V."/>
            <person name="Vagvolgyi C."/>
            <person name="Papp T."/>
            <person name="Martin F.M."/>
            <person name="Miettinen O."/>
            <person name="Hibbett D.S."/>
            <person name="Nagy L.G."/>
        </authorList>
    </citation>
    <scope>NUCLEOTIDE SEQUENCE [LARGE SCALE GENOMIC DNA]</scope>
    <source>
        <strain evidence="2 3">CBS 309.79</strain>
    </source>
</reference>
<dbReference type="AlphaFoldDB" id="A0A5C3Q455"/>
<organism evidence="2 3">
    <name type="scientific">Pterulicium gracile</name>
    <dbReference type="NCBI Taxonomy" id="1884261"/>
    <lineage>
        <taxon>Eukaryota</taxon>
        <taxon>Fungi</taxon>
        <taxon>Dikarya</taxon>
        <taxon>Basidiomycota</taxon>
        <taxon>Agaricomycotina</taxon>
        <taxon>Agaricomycetes</taxon>
        <taxon>Agaricomycetidae</taxon>
        <taxon>Agaricales</taxon>
        <taxon>Pleurotineae</taxon>
        <taxon>Pterulaceae</taxon>
        <taxon>Pterulicium</taxon>
    </lineage>
</organism>